<dbReference type="Proteomes" id="UP001152467">
    <property type="component" value="Unassembled WGS sequence"/>
</dbReference>
<comment type="cofactor">
    <cofactor evidence="1">
        <name>Fe(2+)</name>
        <dbReference type="ChEBI" id="CHEBI:29033"/>
    </cofactor>
</comment>
<dbReference type="InterPro" id="IPR008775">
    <property type="entry name" value="Phytyl_CoA_dOase-like"/>
</dbReference>
<dbReference type="PANTHER" id="PTHR20883:SF48">
    <property type="entry name" value="ECTOINE DIOXYGENASE"/>
    <property type="match status" value="1"/>
</dbReference>
<accession>A0A9W4QTY8</accession>
<evidence type="ECO:0000313" key="2">
    <source>
        <dbReference type="EMBL" id="CAH9053004.1"/>
    </source>
</evidence>
<proteinExistence type="predicted"/>
<evidence type="ECO:0008006" key="4">
    <source>
        <dbReference type="Google" id="ProtNLM"/>
    </source>
</evidence>
<dbReference type="Gene3D" id="2.60.120.620">
    <property type="entry name" value="q2cbj1_9rhob like domain"/>
    <property type="match status" value="1"/>
</dbReference>
<dbReference type="PANTHER" id="PTHR20883">
    <property type="entry name" value="PHYTANOYL-COA DIOXYGENASE DOMAIN CONTAINING 1"/>
    <property type="match status" value="1"/>
</dbReference>
<protein>
    <recommendedName>
        <fullName evidence="4">Phytanoyl-CoA dioxygenase</fullName>
    </recommendedName>
</protein>
<dbReference type="EMBL" id="CAMAPC010000003">
    <property type="protein sequence ID" value="CAH9053004.1"/>
    <property type="molecule type" value="Genomic_DNA"/>
</dbReference>
<dbReference type="GO" id="GO:0005506">
    <property type="term" value="F:iron ion binding"/>
    <property type="evidence" value="ECO:0007669"/>
    <property type="project" value="UniProtKB-ARBA"/>
</dbReference>
<reference evidence="2" key="1">
    <citation type="submission" date="2022-07" db="EMBL/GenBank/DDBJ databases">
        <authorList>
            <person name="Criscuolo A."/>
        </authorList>
    </citation>
    <scope>NUCLEOTIDE SEQUENCE</scope>
    <source>
        <strain evidence="2">CIP111854</strain>
    </source>
</reference>
<dbReference type="RefSeq" id="WP_261625945.1">
    <property type="nucleotide sequence ID" value="NZ_CAMAPC010000003.1"/>
</dbReference>
<evidence type="ECO:0000256" key="1">
    <source>
        <dbReference type="ARBA" id="ARBA00001954"/>
    </source>
</evidence>
<gene>
    <name evidence="2" type="ORF">PSECIP111854_01084</name>
</gene>
<comment type="caution">
    <text evidence="2">The sequence shown here is derived from an EMBL/GenBank/DDBJ whole genome shotgun (WGS) entry which is preliminary data.</text>
</comment>
<name>A0A9W4QTY8_9GAMM</name>
<keyword evidence="3" id="KW-1185">Reference proteome</keyword>
<sequence length="253" mass="28476">MNNHYQDKGFHLFDDKSIAHKLIDAAFKSIPDLFCNKSDTGLNHWGIVNGHENGALIRVAQPHLCSSAFNNLLIHSHIGQIIAHILKCNKVRVWGSQLYYKPHGVGSRLNVGWHRDSQHMPFFKSGVATLWIPLVDVAPDTGSLCYVSQSHHLHQFETPVGAQALELEKEAMRISNTSQGQWSEHALTLNKGAFAMHHWDLIHGSKSNHSLTPRAALSVGVCTEHLQVKETENDYGYKQILNNDFYCPVLFEK</sequence>
<evidence type="ECO:0000313" key="3">
    <source>
        <dbReference type="Proteomes" id="UP001152467"/>
    </source>
</evidence>
<dbReference type="Pfam" id="PF05721">
    <property type="entry name" value="PhyH"/>
    <property type="match status" value="1"/>
</dbReference>
<organism evidence="2 3">
    <name type="scientific">Pseudoalteromonas holothuriae</name>
    <dbReference type="NCBI Taxonomy" id="2963714"/>
    <lineage>
        <taxon>Bacteria</taxon>
        <taxon>Pseudomonadati</taxon>
        <taxon>Pseudomonadota</taxon>
        <taxon>Gammaproteobacteria</taxon>
        <taxon>Alteromonadales</taxon>
        <taxon>Pseudoalteromonadaceae</taxon>
        <taxon>Pseudoalteromonas</taxon>
    </lineage>
</organism>
<dbReference type="AlphaFoldDB" id="A0A9W4QTY8"/>
<dbReference type="GO" id="GO:0016706">
    <property type="term" value="F:2-oxoglutarate-dependent dioxygenase activity"/>
    <property type="evidence" value="ECO:0007669"/>
    <property type="project" value="UniProtKB-ARBA"/>
</dbReference>
<dbReference type="SUPFAM" id="SSF51197">
    <property type="entry name" value="Clavaminate synthase-like"/>
    <property type="match status" value="1"/>
</dbReference>